<organism evidence="1 2">
    <name type="scientific">Bartonella fuyuanensis</name>
    <dbReference type="NCBI Taxonomy" id="1460968"/>
    <lineage>
        <taxon>Bacteria</taxon>
        <taxon>Pseudomonadati</taxon>
        <taxon>Pseudomonadota</taxon>
        <taxon>Alphaproteobacteria</taxon>
        <taxon>Hyphomicrobiales</taxon>
        <taxon>Bartonellaceae</taxon>
        <taxon>Bartonella</taxon>
    </lineage>
</organism>
<evidence type="ECO:0000313" key="1">
    <source>
        <dbReference type="EMBL" id="MBB4077071.1"/>
    </source>
</evidence>
<sequence length="722" mass="80733">MDPYKTSGVTNSQYVYAKNGTRFRVVEDPAEIEKIIRSHTNNSSSSSPRYVYAKNGTRFRVVEDPTEIAKLSNSFSEGQQNTADQSTTTDDFSFDDKDLTWWDAVRSHGTSGLTAGYSDEIQAANEAGFTDYWRGDKKAEEVYNRRVAKERAYQKALQEKHPWLSSGAYIAGSILPTLASFGIPALNFLRAGSTLGSLGRGALVGAGSGALHGSGAGEGYNDTVNSALAGAAGGAVLTPVATLGGMGISKVVRGAGNLVKDTPIIRRVFNPDRKEVSNKALREVAKQLYDNKTKNLTERLEKEPHEVFLTDINEKLRQALWNSSKTNEDVYNILKQAHKKRLGGSVQRLDDVMEQIIAPYQHRDTLSRTLKWQGKEAHDHLYEQARQTPIGQEHYPALNKLFENKGFQRALKEAVKTLEEHPLSINPRRFYDRRFSSINYKPTIELLDQTKKSLDDLIKKSERFGDNQKILGYEILKQDLVKIMDEISPTYKAARDSAAKFKDFADSFEKGRQAFGTKLEKSVERDAVKENLYKGNWADKNNTYKMGMRDALDDLLTKNDDPINEFSKLLKQNLASENLEKIIGPKRFSTFKKAVDQEKFYSDASKKGYQEFEGVPEVSLVDGVRVPQSIPDIPVQGFKLVRNIFFHPNAPEALRARQELERGIAKLATFGVKGMERNEVAQLIQSALKWHHRGVLTDGGFKLVSRAIAKGLGPSASIEYAK</sequence>
<reference evidence="1 2" key="1">
    <citation type="submission" date="2020-08" db="EMBL/GenBank/DDBJ databases">
        <title>Genomic Encyclopedia of Type Strains, Phase IV (KMG-IV): sequencing the most valuable type-strain genomes for metagenomic binning, comparative biology and taxonomic classification.</title>
        <authorList>
            <person name="Goeker M."/>
        </authorList>
    </citation>
    <scope>NUCLEOTIDE SEQUENCE [LARGE SCALE GENOMIC DNA]</scope>
    <source>
        <strain evidence="1 2">DSM 100694</strain>
    </source>
</reference>
<accession>A0A840DVN6</accession>
<name>A0A840DVN6_9HYPH</name>
<proteinExistence type="predicted"/>
<dbReference type="AlphaFoldDB" id="A0A840DVN6"/>
<gene>
    <name evidence="1" type="ORF">GGR08_001388</name>
</gene>
<comment type="caution">
    <text evidence="1">The sequence shown here is derived from an EMBL/GenBank/DDBJ whole genome shotgun (WGS) entry which is preliminary data.</text>
</comment>
<dbReference type="Proteomes" id="UP000585970">
    <property type="component" value="Unassembled WGS sequence"/>
</dbReference>
<evidence type="ECO:0000313" key="2">
    <source>
        <dbReference type="Proteomes" id="UP000585970"/>
    </source>
</evidence>
<dbReference type="EMBL" id="JACIFE010000020">
    <property type="protein sequence ID" value="MBB4077071.1"/>
    <property type="molecule type" value="Genomic_DNA"/>
</dbReference>
<protein>
    <submittedName>
        <fullName evidence="1">Uncharacterized protein</fullName>
    </submittedName>
</protein>
<keyword evidence="2" id="KW-1185">Reference proteome</keyword>
<dbReference type="RefSeq" id="WP_183194553.1">
    <property type="nucleotide sequence ID" value="NZ_JACIFE010000020.1"/>
</dbReference>